<reference evidence="1" key="1">
    <citation type="journal article" date="2014" name="Front. Microbiol.">
        <title>High frequency of phylogenetically diverse reductive dehalogenase-homologous genes in deep subseafloor sedimentary metagenomes.</title>
        <authorList>
            <person name="Kawai M."/>
            <person name="Futagami T."/>
            <person name="Toyoda A."/>
            <person name="Takaki Y."/>
            <person name="Nishi S."/>
            <person name="Hori S."/>
            <person name="Arai W."/>
            <person name="Tsubouchi T."/>
            <person name="Morono Y."/>
            <person name="Uchiyama I."/>
            <person name="Ito T."/>
            <person name="Fujiyama A."/>
            <person name="Inagaki F."/>
            <person name="Takami H."/>
        </authorList>
    </citation>
    <scope>NUCLEOTIDE SEQUENCE</scope>
    <source>
        <strain evidence="1">Expedition CK06-06</strain>
    </source>
</reference>
<name>X1HPI9_9ZZZZ</name>
<dbReference type="EMBL" id="BARU01007765">
    <property type="protein sequence ID" value="GAH47213.1"/>
    <property type="molecule type" value="Genomic_DNA"/>
</dbReference>
<comment type="caution">
    <text evidence="1">The sequence shown here is derived from an EMBL/GenBank/DDBJ whole genome shotgun (WGS) entry which is preliminary data.</text>
</comment>
<feature type="non-terminal residue" evidence="1">
    <location>
        <position position="1"/>
    </location>
</feature>
<sequence>TISKFSKFIMKAYSNMRLYTLSGRYEFIVKEII</sequence>
<proteinExistence type="predicted"/>
<protein>
    <submittedName>
        <fullName evidence="1">Uncharacterized protein</fullName>
    </submittedName>
</protein>
<gene>
    <name evidence="1" type="ORF">S03H2_15291</name>
</gene>
<accession>X1HPI9</accession>
<organism evidence="1">
    <name type="scientific">marine sediment metagenome</name>
    <dbReference type="NCBI Taxonomy" id="412755"/>
    <lineage>
        <taxon>unclassified sequences</taxon>
        <taxon>metagenomes</taxon>
        <taxon>ecological metagenomes</taxon>
    </lineage>
</organism>
<evidence type="ECO:0000313" key="1">
    <source>
        <dbReference type="EMBL" id="GAH47213.1"/>
    </source>
</evidence>
<dbReference type="AlphaFoldDB" id="X1HPI9"/>